<feature type="domain" description="Methyltransferase type 11" evidence="1">
    <location>
        <begin position="110"/>
        <end position="208"/>
    </location>
</feature>
<name>A0A1M7UHX3_9BRAD</name>
<dbReference type="AlphaFoldDB" id="A0A1M7UHX3"/>
<dbReference type="Pfam" id="PF08241">
    <property type="entry name" value="Methyltransf_11"/>
    <property type="match status" value="1"/>
</dbReference>
<dbReference type="InterPro" id="IPR029063">
    <property type="entry name" value="SAM-dependent_MTases_sf"/>
</dbReference>
<dbReference type="GO" id="GO:0008757">
    <property type="term" value="F:S-adenosylmethionine-dependent methyltransferase activity"/>
    <property type="evidence" value="ECO:0007669"/>
    <property type="project" value="InterPro"/>
</dbReference>
<protein>
    <submittedName>
        <fullName evidence="2">Ubiquinone/menaquinone biosynthesis C-methylase UbiE</fullName>
    </submittedName>
</protein>
<evidence type="ECO:0000313" key="3">
    <source>
        <dbReference type="Proteomes" id="UP000184096"/>
    </source>
</evidence>
<dbReference type="InterPro" id="IPR013216">
    <property type="entry name" value="Methyltransf_11"/>
</dbReference>
<dbReference type="SUPFAM" id="SSF53335">
    <property type="entry name" value="S-adenosyl-L-methionine-dependent methyltransferases"/>
    <property type="match status" value="1"/>
</dbReference>
<keyword evidence="2" id="KW-0808">Transferase</keyword>
<proteinExistence type="predicted"/>
<accession>A0A1M7UHX3</accession>
<evidence type="ECO:0000259" key="1">
    <source>
        <dbReference type="Pfam" id="PF08241"/>
    </source>
</evidence>
<keyword evidence="3" id="KW-1185">Reference proteome</keyword>
<dbReference type="Gene3D" id="3.40.50.150">
    <property type="entry name" value="Vaccinia Virus protein VP39"/>
    <property type="match status" value="1"/>
</dbReference>
<dbReference type="OrthoDB" id="9777830at2"/>
<dbReference type="GO" id="GO:0032259">
    <property type="term" value="P:methylation"/>
    <property type="evidence" value="ECO:0007669"/>
    <property type="project" value="UniProtKB-KW"/>
</dbReference>
<gene>
    <name evidence="2" type="ORF">SAMN05444170_5123</name>
</gene>
<dbReference type="RefSeq" id="WP_072822087.1">
    <property type="nucleotide sequence ID" value="NZ_LT670849.1"/>
</dbReference>
<keyword evidence="2" id="KW-0489">Methyltransferase</keyword>
<dbReference type="EMBL" id="LT670849">
    <property type="protein sequence ID" value="SHN82477.1"/>
    <property type="molecule type" value="Genomic_DNA"/>
</dbReference>
<dbReference type="Proteomes" id="UP000184096">
    <property type="component" value="Chromosome I"/>
</dbReference>
<evidence type="ECO:0000313" key="2">
    <source>
        <dbReference type="EMBL" id="SHN82477.1"/>
    </source>
</evidence>
<keyword evidence="2" id="KW-0830">Ubiquinone</keyword>
<reference evidence="3" key="1">
    <citation type="submission" date="2016-11" db="EMBL/GenBank/DDBJ databases">
        <authorList>
            <person name="Varghese N."/>
            <person name="Submissions S."/>
        </authorList>
    </citation>
    <scope>NUCLEOTIDE SEQUENCE [LARGE SCALE GENOMIC DNA]</scope>
    <source>
        <strain evidence="3">GAS401</strain>
    </source>
</reference>
<organism evidence="2 3">
    <name type="scientific">Bradyrhizobium erythrophlei</name>
    <dbReference type="NCBI Taxonomy" id="1437360"/>
    <lineage>
        <taxon>Bacteria</taxon>
        <taxon>Pseudomonadati</taxon>
        <taxon>Pseudomonadota</taxon>
        <taxon>Alphaproteobacteria</taxon>
        <taxon>Hyphomicrobiales</taxon>
        <taxon>Nitrobacteraceae</taxon>
        <taxon>Bradyrhizobium</taxon>
    </lineage>
</organism>
<sequence length="289" mass="32647">MTTRPINMTDDQRSPQATITIKQGVALDRWVLDILADPLTKLPTTPNEIGTSGGVIDARRFLRNTIGFVQWDDGQSAYEGWERSTIEDYKNEVDGVVPVYDHIRMYGRILDVGGGAGSVRHFIPPDTQFVSVDPFIDCLDNIPPAKKVVYPCLKSHLNFIAACAEFLPFQAASFDWVHMRSMLDHVHSPDLALIEARRVLKPAGKLVIGLYVDGGKSGRRAIDRQLKEIARPILTTIGFRRFKDHHLFHPTFNNLEKIILDNGFKIDDIYWQPAWRDTVCYITATPSTD</sequence>
<dbReference type="CDD" id="cd02440">
    <property type="entry name" value="AdoMet_MTases"/>
    <property type="match status" value="1"/>
</dbReference>